<evidence type="ECO:0000256" key="1">
    <source>
        <dbReference type="SAM" id="Phobius"/>
    </source>
</evidence>
<feature type="transmembrane region" description="Helical" evidence="1">
    <location>
        <begin position="415"/>
        <end position="439"/>
    </location>
</feature>
<dbReference type="EMBL" id="JAPFFF010000015">
    <property type="protein sequence ID" value="KAK8867183.1"/>
    <property type="molecule type" value="Genomic_DNA"/>
</dbReference>
<sequence>MIVCLFLSFLTSSIDIPQYSIIFVSSKGQNKFESFVELLNNNKNKLCQDLYRYEHEIQSCEDLYAPLQNAIYTTGRNINSNLKKVLDSAEFLFIIVDEVYETIDFNNLIVENVVFLSYDPYMYYNYGINKLDLTNIKNYSSNTIKAIQRITSKIYGESAQSFASLCGQLIESSHESNRKTSSDFLTVSIEGNIKSKVSFLSISNINLKIIHNDLNIHTLYSYNSRIDPNSLWVGSTNFIANPGSYSFDKVHVEQWGLIMYDEINSFHMMSFKEKDWCVKSTNDGLDADYCFIVPKTCANYFNWIVRGRTIYLSANPYSIGEKNNINISIIYDLPRRSLLDTLSYYNVEIIPYGNWSKYENKPKVSINYDKDLFHLDYNMSVASMFSIEEESPYSYKPINRKKKLPVVKKPKNSKMIGIVCGILFVIACTILFVTIAVIYRPKNHSSEEEQLKNEVEDI</sequence>
<keyword evidence="1" id="KW-1133">Transmembrane helix</keyword>
<evidence type="ECO:0000313" key="2">
    <source>
        <dbReference type="EMBL" id="KAK8867183.1"/>
    </source>
</evidence>
<keyword evidence="3" id="KW-1185">Reference proteome</keyword>
<keyword evidence="1" id="KW-0472">Membrane</keyword>
<name>A0ABR2IR79_9EUKA</name>
<dbReference type="Proteomes" id="UP001470230">
    <property type="component" value="Unassembled WGS sequence"/>
</dbReference>
<evidence type="ECO:0000313" key="3">
    <source>
        <dbReference type="Proteomes" id="UP001470230"/>
    </source>
</evidence>
<keyword evidence="1" id="KW-0812">Transmembrane</keyword>
<protein>
    <submittedName>
        <fullName evidence="2">Uncharacterized protein</fullName>
    </submittedName>
</protein>
<comment type="caution">
    <text evidence="2">The sequence shown here is derived from an EMBL/GenBank/DDBJ whole genome shotgun (WGS) entry which is preliminary data.</text>
</comment>
<accession>A0ABR2IR79</accession>
<proteinExistence type="predicted"/>
<reference evidence="2 3" key="1">
    <citation type="submission" date="2024-04" db="EMBL/GenBank/DDBJ databases">
        <title>Tritrichomonas musculus Genome.</title>
        <authorList>
            <person name="Alves-Ferreira E."/>
            <person name="Grigg M."/>
            <person name="Lorenzi H."/>
            <person name="Galac M."/>
        </authorList>
    </citation>
    <scope>NUCLEOTIDE SEQUENCE [LARGE SCALE GENOMIC DNA]</scope>
    <source>
        <strain evidence="2 3">EAF2021</strain>
    </source>
</reference>
<gene>
    <name evidence="2" type="ORF">M9Y10_010159</name>
</gene>
<organism evidence="2 3">
    <name type="scientific">Tritrichomonas musculus</name>
    <dbReference type="NCBI Taxonomy" id="1915356"/>
    <lineage>
        <taxon>Eukaryota</taxon>
        <taxon>Metamonada</taxon>
        <taxon>Parabasalia</taxon>
        <taxon>Tritrichomonadida</taxon>
        <taxon>Tritrichomonadidae</taxon>
        <taxon>Tritrichomonas</taxon>
    </lineage>
</organism>